<dbReference type="GO" id="GO:0000271">
    <property type="term" value="P:polysaccharide biosynthetic process"/>
    <property type="evidence" value="ECO:0007669"/>
    <property type="project" value="TreeGrafter"/>
</dbReference>
<dbReference type="GO" id="GO:0005829">
    <property type="term" value="C:cytosol"/>
    <property type="evidence" value="ECO:0007669"/>
    <property type="project" value="TreeGrafter"/>
</dbReference>
<dbReference type="InterPro" id="IPR014710">
    <property type="entry name" value="RmlC-like_jellyroll"/>
</dbReference>
<reference evidence="8 9" key="1">
    <citation type="submission" date="2014-12" db="EMBL/GenBank/DDBJ databases">
        <title>Genome sequence of Flavobacterium beibuense RSKm HC5.</title>
        <authorList>
            <person name="Kim J.F."/>
            <person name="Song J.Y."/>
            <person name="Kwak M.-J."/>
            <person name="Lee S.-W."/>
        </authorList>
    </citation>
    <scope>NUCLEOTIDE SEQUENCE [LARGE SCALE GENOMIC DNA]</scope>
    <source>
        <strain evidence="8 9">RSKm HC5</strain>
    </source>
</reference>
<dbReference type="InterPro" id="IPR011051">
    <property type="entry name" value="RmlC_Cupin_sf"/>
</dbReference>
<comment type="subunit">
    <text evidence="7">Homodimer.</text>
</comment>
<comment type="function">
    <text evidence="2 7">Catalyzes the epimerization of the C3' and C5'positions of dTDP-6-deoxy-D-xylo-4-hexulose, forming dTDP-6-deoxy-L-lyxo-4-hexulose.</text>
</comment>
<name>A0A444WDJ6_9FLAO</name>
<sequence length="183" mass="20980">MTAIPTKLEGCFIIEPKVFNDERGYFMESYNEERFEQETGQKVHFVQDNQSYSSKGVLRGLHYQTGEHAQAKLVRVLEGEVLDVAVDVRPRSSTYGEHVAVLLTAENKHQLFVPRGFAHGFIVLSDTASFFYKCDNFYNKESEGGILFNDPELNIDWKLPQESLIISEKDKVLPVFKNARAIW</sequence>
<dbReference type="GO" id="GO:0019305">
    <property type="term" value="P:dTDP-rhamnose biosynthetic process"/>
    <property type="evidence" value="ECO:0007669"/>
    <property type="project" value="UniProtKB-UniRule"/>
</dbReference>
<dbReference type="PANTHER" id="PTHR21047">
    <property type="entry name" value="DTDP-6-DEOXY-D-GLUCOSE-3,5 EPIMERASE"/>
    <property type="match status" value="1"/>
</dbReference>
<evidence type="ECO:0000256" key="7">
    <source>
        <dbReference type="RuleBase" id="RU364069"/>
    </source>
</evidence>
<feature type="active site" description="Proton donor" evidence="5">
    <location>
        <position position="132"/>
    </location>
</feature>
<evidence type="ECO:0000256" key="3">
    <source>
        <dbReference type="ARBA" id="ARBA00012098"/>
    </source>
</evidence>
<dbReference type="InterPro" id="IPR000888">
    <property type="entry name" value="RmlC-like"/>
</dbReference>
<evidence type="ECO:0000313" key="8">
    <source>
        <dbReference type="EMBL" id="RYJ43921.1"/>
    </source>
</evidence>
<dbReference type="EC" id="5.1.3.13" evidence="3 7"/>
<dbReference type="OrthoDB" id="9800680at2"/>
<comment type="caution">
    <text evidence="8">The sequence shown here is derived from an EMBL/GenBank/DDBJ whole genome shotgun (WGS) entry which is preliminary data.</text>
</comment>
<dbReference type="EMBL" id="JUIW01000004">
    <property type="protein sequence ID" value="RYJ43921.1"/>
    <property type="molecule type" value="Genomic_DNA"/>
</dbReference>
<evidence type="ECO:0000256" key="5">
    <source>
        <dbReference type="PIRSR" id="PIRSR600888-1"/>
    </source>
</evidence>
<keyword evidence="9" id="KW-1185">Reference proteome</keyword>
<dbReference type="RefSeq" id="WP_129750575.1">
    <property type="nucleotide sequence ID" value="NZ_JUIW01000004.1"/>
</dbReference>
<evidence type="ECO:0000256" key="6">
    <source>
        <dbReference type="PIRSR" id="PIRSR600888-3"/>
    </source>
</evidence>
<evidence type="ECO:0000256" key="4">
    <source>
        <dbReference type="ARBA" id="ARBA00019595"/>
    </source>
</evidence>
<keyword evidence="7" id="KW-0413">Isomerase</keyword>
<protein>
    <recommendedName>
        <fullName evidence="4 7">dTDP-4-dehydrorhamnose 3,5-epimerase</fullName>
        <ecNumber evidence="3 7">5.1.3.13</ecNumber>
    </recommendedName>
    <alternativeName>
        <fullName evidence="7">Thymidine diphospho-4-keto-rhamnose 3,5-epimerase</fullName>
    </alternativeName>
</protein>
<comment type="similarity">
    <text evidence="7">Belongs to the dTDP-4-dehydrorhamnose 3,5-epimerase family.</text>
</comment>
<feature type="site" description="Participates in a stacking interaction with the thymidine ring of dTDP-4-oxo-6-deoxyglucose" evidence="6">
    <location>
        <position position="138"/>
    </location>
</feature>
<evidence type="ECO:0000313" key="9">
    <source>
        <dbReference type="Proteomes" id="UP000289775"/>
    </source>
</evidence>
<evidence type="ECO:0000256" key="2">
    <source>
        <dbReference type="ARBA" id="ARBA00001997"/>
    </source>
</evidence>
<dbReference type="SUPFAM" id="SSF51182">
    <property type="entry name" value="RmlC-like cupins"/>
    <property type="match status" value="1"/>
</dbReference>
<accession>A0A444WDJ6</accession>
<dbReference type="Gene3D" id="2.60.120.10">
    <property type="entry name" value="Jelly Rolls"/>
    <property type="match status" value="1"/>
</dbReference>
<dbReference type="PANTHER" id="PTHR21047:SF2">
    <property type="entry name" value="THYMIDINE DIPHOSPHO-4-KETO-RHAMNOSE 3,5-EPIMERASE"/>
    <property type="match status" value="1"/>
</dbReference>
<comment type="catalytic activity">
    <reaction evidence="1 7">
        <text>dTDP-4-dehydro-6-deoxy-alpha-D-glucose = dTDP-4-dehydro-beta-L-rhamnose</text>
        <dbReference type="Rhea" id="RHEA:16969"/>
        <dbReference type="ChEBI" id="CHEBI:57649"/>
        <dbReference type="ChEBI" id="CHEBI:62830"/>
        <dbReference type="EC" id="5.1.3.13"/>
    </reaction>
</comment>
<organism evidence="8 9">
    <name type="scientific">Flavobacterium beibuense</name>
    <dbReference type="NCBI Taxonomy" id="657326"/>
    <lineage>
        <taxon>Bacteria</taxon>
        <taxon>Pseudomonadati</taxon>
        <taxon>Bacteroidota</taxon>
        <taxon>Flavobacteriia</taxon>
        <taxon>Flavobacteriales</taxon>
        <taxon>Flavobacteriaceae</taxon>
        <taxon>Flavobacterium</taxon>
    </lineage>
</organism>
<dbReference type="CDD" id="cd00438">
    <property type="entry name" value="cupin_RmlC"/>
    <property type="match status" value="1"/>
</dbReference>
<evidence type="ECO:0000256" key="1">
    <source>
        <dbReference type="ARBA" id="ARBA00001298"/>
    </source>
</evidence>
<dbReference type="AlphaFoldDB" id="A0A444WDJ6"/>
<dbReference type="NCBIfam" id="TIGR01221">
    <property type="entry name" value="rmlC"/>
    <property type="match status" value="1"/>
</dbReference>
<comment type="pathway">
    <text evidence="7">Carbohydrate biosynthesis; dTDP-L-rhamnose biosynthesis.</text>
</comment>
<dbReference type="Pfam" id="PF00908">
    <property type="entry name" value="dTDP_sugar_isom"/>
    <property type="match status" value="1"/>
</dbReference>
<dbReference type="Proteomes" id="UP000289775">
    <property type="component" value="Unassembled WGS sequence"/>
</dbReference>
<feature type="active site" description="Proton acceptor" evidence="5">
    <location>
        <position position="62"/>
    </location>
</feature>
<dbReference type="GO" id="GO:0008830">
    <property type="term" value="F:dTDP-4-dehydrorhamnose 3,5-epimerase activity"/>
    <property type="evidence" value="ECO:0007669"/>
    <property type="project" value="UniProtKB-UniRule"/>
</dbReference>
<dbReference type="UniPathway" id="UPA00124"/>
<gene>
    <name evidence="8" type="ORF">NU09_1429</name>
</gene>
<proteinExistence type="inferred from homology"/>